<reference evidence="1" key="2">
    <citation type="journal article" date="2022" name="New Phytol.">
        <title>Evolutionary transition to the ectomycorrhizal habit in the genomes of a hyperdiverse lineage of mushroom-forming fungi.</title>
        <authorList>
            <person name="Looney B."/>
            <person name="Miyauchi S."/>
            <person name="Morin E."/>
            <person name="Drula E."/>
            <person name="Courty P.E."/>
            <person name="Kohler A."/>
            <person name="Kuo A."/>
            <person name="LaButti K."/>
            <person name="Pangilinan J."/>
            <person name="Lipzen A."/>
            <person name="Riley R."/>
            <person name="Andreopoulos W."/>
            <person name="He G."/>
            <person name="Johnson J."/>
            <person name="Nolan M."/>
            <person name="Tritt A."/>
            <person name="Barry K.W."/>
            <person name="Grigoriev I.V."/>
            <person name="Nagy L.G."/>
            <person name="Hibbett D."/>
            <person name="Henrissat B."/>
            <person name="Matheny P.B."/>
            <person name="Labbe J."/>
            <person name="Martin F.M."/>
        </authorList>
    </citation>
    <scope>NUCLEOTIDE SEQUENCE</scope>
    <source>
        <strain evidence="1">HHB10654</strain>
    </source>
</reference>
<name>A0ACB8TCW7_9AGAM</name>
<protein>
    <submittedName>
        <fullName evidence="1">Uncharacterized protein</fullName>
    </submittedName>
</protein>
<dbReference type="EMBL" id="MU277193">
    <property type="protein sequence ID" value="KAI0066131.1"/>
    <property type="molecule type" value="Genomic_DNA"/>
</dbReference>
<sequence length="850" mass="93233">MSARSIPSSSLHRAPPVSARRHSQVFVEIPPSPYRDASKFSSRDATEDLSRPNPPPSTPLRVRNEDNMPNPPVASPQLKRKRSEHDLVQSLVSTKDATSKKQKLTADGKAKPSNTAKANGSSNANEEFPNGFFYCHQCTKKRGLEVGLPCTFKNSTGSPDAQCKAKYCKACLRNRYGQDMEEIKQRGTAVKPKESSRHVKGKGYFFKCPRCDGKCNCRACRKAQGLQPTGNLTIAAKRTGADSVAEMLGNDENLTGILPGKGKQIADAPKKVKVPKASVGSGAKQSKASRPSVPSGSALAESQPKPKRAYVRKPKPLPIVRWRRVPVPPSFTPQLAYPRIAIREFFVRFAPKEISRTHLDELEEIGGRRSFDDDELDAEVPGEVEVEMGWVSETCVKAMLMALLGLIAEGDVTGAGKDGNKAVADALKEIKASGANLSRIWSALASMRGALATLRASLTYPDPLPPPQSATVHTTRSGALHSDGLQVSSSAQLVPILSVLIDAVLSTSAVRQEIDDGLKEEKERIKEEKDRVKQERERWEGLKKEGNATKADRASHKLALAAPAQALRLVHYAYLPRFTPLGIDNDGRQYFALSPSMVEREAAFALLAGDWKKGGKAKGRAVVSEDERRGMRRWGWFVAVWGTKPELEKEEEKGKRALKGKTSESEDEEEEEGVDRWWGFWKPEDVRILAQWIARKNGISTGKDKRDGEDALMLAPEDRRASGASAMKSSHSLSSASSAAADQDANASSRTSSPLSDEDEVSSLSSMSDDESDDGDADGDVSMRDLTRTDAHGKRLPCRRELKDLVRQLEEYAEVLDWRVWRMQEDDVQTDGKGKEKEKSKGVSASSFYG</sequence>
<keyword evidence="2" id="KW-1185">Reference proteome</keyword>
<organism evidence="1 2">
    <name type="scientific">Artomyces pyxidatus</name>
    <dbReference type="NCBI Taxonomy" id="48021"/>
    <lineage>
        <taxon>Eukaryota</taxon>
        <taxon>Fungi</taxon>
        <taxon>Dikarya</taxon>
        <taxon>Basidiomycota</taxon>
        <taxon>Agaricomycotina</taxon>
        <taxon>Agaricomycetes</taxon>
        <taxon>Russulales</taxon>
        <taxon>Auriscalpiaceae</taxon>
        <taxon>Artomyces</taxon>
    </lineage>
</organism>
<accession>A0ACB8TCW7</accession>
<reference evidence="1" key="1">
    <citation type="submission" date="2021-03" db="EMBL/GenBank/DDBJ databases">
        <authorList>
            <consortium name="DOE Joint Genome Institute"/>
            <person name="Ahrendt S."/>
            <person name="Looney B.P."/>
            <person name="Miyauchi S."/>
            <person name="Morin E."/>
            <person name="Drula E."/>
            <person name="Courty P.E."/>
            <person name="Chicoki N."/>
            <person name="Fauchery L."/>
            <person name="Kohler A."/>
            <person name="Kuo A."/>
            <person name="Labutti K."/>
            <person name="Pangilinan J."/>
            <person name="Lipzen A."/>
            <person name="Riley R."/>
            <person name="Andreopoulos W."/>
            <person name="He G."/>
            <person name="Johnson J."/>
            <person name="Barry K.W."/>
            <person name="Grigoriev I.V."/>
            <person name="Nagy L."/>
            <person name="Hibbett D."/>
            <person name="Henrissat B."/>
            <person name="Matheny P.B."/>
            <person name="Labbe J."/>
            <person name="Martin F."/>
        </authorList>
    </citation>
    <scope>NUCLEOTIDE SEQUENCE</scope>
    <source>
        <strain evidence="1">HHB10654</strain>
    </source>
</reference>
<comment type="caution">
    <text evidence="1">The sequence shown here is derived from an EMBL/GenBank/DDBJ whole genome shotgun (WGS) entry which is preliminary data.</text>
</comment>
<dbReference type="Proteomes" id="UP000814140">
    <property type="component" value="Unassembled WGS sequence"/>
</dbReference>
<proteinExistence type="predicted"/>
<gene>
    <name evidence="1" type="ORF">BV25DRAFT_1897659</name>
</gene>
<evidence type="ECO:0000313" key="1">
    <source>
        <dbReference type="EMBL" id="KAI0066131.1"/>
    </source>
</evidence>
<evidence type="ECO:0000313" key="2">
    <source>
        <dbReference type="Proteomes" id="UP000814140"/>
    </source>
</evidence>